<dbReference type="SMART" id="SM00487">
    <property type="entry name" value="DEXDc"/>
    <property type="match status" value="1"/>
</dbReference>
<dbReference type="CDD" id="cd00268">
    <property type="entry name" value="DEADc"/>
    <property type="match status" value="1"/>
</dbReference>
<dbReference type="GO" id="GO:0005524">
    <property type="term" value="F:ATP binding"/>
    <property type="evidence" value="ECO:0007669"/>
    <property type="project" value="UniProtKB-KW"/>
</dbReference>
<dbReference type="AlphaFoldDB" id="A0A929RX01"/>
<dbReference type="InterPro" id="IPR011545">
    <property type="entry name" value="DEAD/DEAH_box_helicase_dom"/>
</dbReference>
<dbReference type="SUPFAM" id="SSF52540">
    <property type="entry name" value="P-loop containing nucleoside triphosphate hydrolases"/>
    <property type="match status" value="1"/>
</dbReference>
<dbReference type="InterPro" id="IPR044742">
    <property type="entry name" value="DEAD/DEAH_RhlB"/>
</dbReference>
<keyword evidence="2" id="KW-0378">Hydrolase</keyword>
<dbReference type="GO" id="GO:0005829">
    <property type="term" value="C:cytosol"/>
    <property type="evidence" value="ECO:0007669"/>
    <property type="project" value="TreeGrafter"/>
</dbReference>
<dbReference type="PANTHER" id="PTHR47959:SF1">
    <property type="entry name" value="ATP-DEPENDENT RNA HELICASE DBPA"/>
    <property type="match status" value="1"/>
</dbReference>
<evidence type="ECO:0000259" key="7">
    <source>
        <dbReference type="PROSITE" id="PS51194"/>
    </source>
</evidence>
<dbReference type="InterPro" id="IPR014001">
    <property type="entry name" value="Helicase_ATP-bd"/>
</dbReference>
<feature type="domain" description="Helicase ATP-binding" evidence="6">
    <location>
        <begin position="25"/>
        <end position="194"/>
    </location>
</feature>
<dbReference type="PANTHER" id="PTHR47959">
    <property type="entry name" value="ATP-DEPENDENT RNA HELICASE RHLE-RELATED"/>
    <property type="match status" value="1"/>
</dbReference>
<dbReference type="GO" id="GO:0016787">
    <property type="term" value="F:hydrolase activity"/>
    <property type="evidence" value="ECO:0007669"/>
    <property type="project" value="UniProtKB-KW"/>
</dbReference>
<dbReference type="EMBL" id="JABZGR010000002">
    <property type="protein sequence ID" value="MBF0969629.1"/>
    <property type="molecule type" value="Genomic_DNA"/>
</dbReference>
<reference evidence="8" key="1">
    <citation type="submission" date="2020-04" db="EMBL/GenBank/DDBJ databases">
        <title>Deep metagenomics examines the oral microbiome during advanced dental caries in children, revealing novel taxa and co-occurrences with host molecules.</title>
        <authorList>
            <person name="Baker J.L."/>
            <person name="Morton J.T."/>
            <person name="Dinis M."/>
            <person name="Alvarez R."/>
            <person name="Tran N.C."/>
            <person name="Knight R."/>
            <person name="Edlund A."/>
        </authorList>
    </citation>
    <scope>NUCLEOTIDE SEQUENCE</scope>
    <source>
        <strain evidence="8">JCVI_34_bin.1</strain>
    </source>
</reference>
<dbReference type="SMART" id="SM00490">
    <property type="entry name" value="HELICc"/>
    <property type="match status" value="1"/>
</dbReference>
<dbReference type="Pfam" id="PF00271">
    <property type="entry name" value="Helicase_C"/>
    <property type="match status" value="1"/>
</dbReference>
<evidence type="ECO:0000256" key="3">
    <source>
        <dbReference type="ARBA" id="ARBA00022806"/>
    </source>
</evidence>
<dbReference type="CDD" id="cd12252">
    <property type="entry name" value="RRM_DbpA"/>
    <property type="match status" value="1"/>
</dbReference>
<evidence type="ECO:0000256" key="1">
    <source>
        <dbReference type="ARBA" id="ARBA00022741"/>
    </source>
</evidence>
<dbReference type="InterPro" id="IPR050079">
    <property type="entry name" value="DEAD_box_RNA_helicase"/>
</dbReference>
<dbReference type="InterPro" id="IPR001650">
    <property type="entry name" value="Helicase_C-like"/>
</dbReference>
<dbReference type="PROSITE" id="PS51194">
    <property type="entry name" value="HELICASE_CTER"/>
    <property type="match status" value="1"/>
</dbReference>
<evidence type="ECO:0000313" key="9">
    <source>
        <dbReference type="Proteomes" id="UP000704068"/>
    </source>
</evidence>
<keyword evidence="3 8" id="KW-0347">Helicase</keyword>
<comment type="similarity">
    <text evidence="5">Belongs to the DEAD box helicase family.</text>
</comment>
<dbReference type="InterPro" id="IPR005580">
    <property type="entry name" value="DbpA/CsdA_RNA-bd_dom"/>
</dbReference>
<proteinExistence type="inferred from homology"/>
<dbReference type="Pfam" id="PF00270">
    <property type="entry name" value="DEAD"/>
    <property type="match status" value="1"/>
</dbReference>
<protein>
    <submittedName>
        <fullName evidence="8">DEAD/DEAH box helicase</fullName>
    </submittedName>
</protein>
<dbReference type="Pfam" id="PF03880">
    <property type="entry name" value="DbpA"/>
    <property type="match status" value="1"/>
</dbReference>
<keyword evidence="4" id="KW-0067">ATP-binding</keyword>
<dbReference type="RefSeq" id="WP_303762681.1">
    <property type="nucleotide sequence ID" value="NZ_JABZGR010000002.1"/>
</dbReference>
<dbReference type="GO" id="GO:0003724">
    <property type="term" value="F:RNA helicase activity"/>
    <property type="evidence" value="ECO:0007669"/>
    <property type="project" value="TreeGrafter"/>
</dbReference>
<accession>A0A929RX01</accession>
<evidence type="ECO:0000256" key="5">
    <source>
        <dbReference type="ARBA" id="ARBA00038437"/>
    </source>
</evidence>
<sequence>MQITTTELLKPLGIAALNPMQQSALEVIGGGRHVLLLSPAGTGKTLAFLIPLTLQLDAECDQLQALVICPTRELAQQNEAVFRSMKTPLRSISLYGGRPTMDEHRRLREIKPQIVFATPGRLLDHVQKGNVETQFATRLFIDEYDKCLELGFQAEMAALLAAFGRVRQYVLTSATTAIDVPAFIDEAGSRLNFLPESKDQRTTTLLVPSPDKDKLDTLARLLSYVKGAPAIVFVAHRESTERIGRYLREQGFIAQIYHGGMEQDDRERSLYKFRAGSSNVLVATDLAARGLDIPEVRAVVHYHLPLNADDFTHRSGRATRWDNEGTAYVIKGPAETLPDFIHADGEVCVDDQPIAAQRPVWTSLYIGRGKKDKLSKMDIVGFLCKKGGLKANDIGRIDVVDHHAYVAVSTARLKTVLQRISGEKIKNMKTLIEPMRS</sequence>
<name>A0A929RX01_9BACT</name>
<dbReference type="Gene3D" id="3.40.50.300">
    <property type="entry name" value="P-loop containing nucleotide triphosphate hydrolases"/>
    <property type="match status" value="2"/>
</dbReference>
<dbReference type="InterPro" id="IPR027417">
    <property type="entry name" value="P-loop_NTPase"/>
</dbReference>
<evidence type="ECO:0000259" key="6">
    <source>
        <dbReference type="PROSITE" id="PS51192"/>
    </source>
</evidence>
<evidence type="ECO:0000256" key="4">
    <source>
        <dbReference type="ARBA" id="ARBA00022840"/>
    </source>
</evidence>
<feature type="domain" description="Helicase C-terminal" evidence="7">
    <location>
        <begin position="217"/>
        <end position="366"/>
    </location>
</feature>
<keyword evidence="1" id="KW-0547">Nucleotide-binding</keyword>
<evidence type="ECO:0000256" key="2">
    <source>
        <dbReference type="ARBA" id="ARBA00022801"/>
    </source>
</evidence>
<gene>
    <name evidence="8" type="ORF">HXK21_01100</name>
</gene>
<dbReference type="InterPro" id="IPR012677">
    <property type="entry name" value="Nucleotide-bd_a/b_plait_sf"/>
</dbReference>
<dbReference type="GO" id="GO:0003676">
    <property type="term" value="F:nucleic acid binding"/>
    <property type="evidence" value="ECO:0007669"/>
    <property type="project" value="InterPro"/>
</dbReference>
<dbReference type="Proteomes" id="UP000704068">
    <property type="component" value="Unassembled WGS sequence"/>
</dbReference>
<comment type="caution">
    <text evidence="8">The sequence shown here is derived from an EMBL/GenBank/DDBJ whole genome shotgun (WGS) entry which is preliminary data.</text>
</comment>
<dbReference type="CDD" id="cd18787">
    <property type="entry name" value="SF2_C_DEAD"/>
    <property type="match status" value="1"/>
</dbReference>
<dbReference type="PROSITE" id="PS51192">
    <property type="entry name" value="HELICASE_ATP_BIND_1"/>
    <property type="match status" value="1"/>
</dbReference>
<organism evidence="8 9">
    <name type="scientific">Alloprevotella tannerae</name>
    <dbReference type="NCBI Taxonomy" id="76122"/>
    <lineage>
        <taxon>Bacteria</taxon>
        <taxon>Pseudomonadati</taxon>
        <taxon>Bacteroidota</taxon>
        <taxon>Bacteroidia</taxon>
        <taxon>Bacteroidales</taxon>
        <taxon>Prevotellaceae</taxon>
        <taxon>Alloprevotella</taxon>
    </lineage>
</organism>
<dbReference type="Gene3D" id="3.30.70.330">
    <property type="match status" value="1"/>
</dbReference>
<evidence type="ECO:0000313" key="8">
    <source>
        <dbReference type="EMBL" id="MBF0969629.1"/>
    </source>
</evidence>